<protein>
    <submittedName>
        <fullName evidence="2">Uncharacterized protein</fullName>
    </submittedName>
</protein>
<feature type="compositionally biased region" description="Basic and acidic residues" evidence="1">
    <location>
        <begin position="1"/>
        <end position="44"/>
    </location>
</feature>
<dbReference type="AlphaFoldDB" id="J3MBR6"/>
<keyword evidence="3" id="KW-1185">Reference proteome</keyword>
<dbReference type="Proteomes" id="UP000006038">
    <property type="component" value="Chromosome 6"/>
</dbReference>
<evidence type="ECO:0000313" key="2">
    <source>
        <dbReference type="EnsemblPlants" id="OB06G14600.1"/>
    </source>
</evidence>
<dbReference type="HOGENOM" id="CLU_2871235_0_0_1"/>
<evidence type="ECO:0000313" key="3">
    <source>
        <dbReference type="Proteomes" id="UP000006038"/>
    </source>
</evidence>
<reference evidence="2" key="2">
    <citation type="submission" date="2013-04" db="UniProtKB">
        <authorList>
            <consortium name="EnsemblPlants"/>
        </authorList>
    </citation>
    <scope>IDENTIFICATION</scope>
</reference>
<dbReference type="Gramene" id="OB06G14600.1">
    <property type="protein sequence ID" value="OB06G14600.1"/>
    <property type="gene ID" value="OB06G14600"/>
</dbReference>
<proteinExistence type="predicted"/>
<organism evidence="2">
    <name type="scientific">Oryza brachyantha</name>
    <name type="common">malo sina</name>
    <dbReference type="NCBI Taxonomy" id="4533"/>
    <lineage>
        <taxon>Eukaryota</taxon>
        <taxon>Viridiplantae</taxon>
        <taxon>Streptophyta</taxon>
        <taxon>Embryophyta</taxon>
        <taxon>Tracheophyta</taxon>
        <taxon>Spermatophyta</taxon>
        <taxon>Magnoliopsida</taxon>
        <taxon>Liliopsida</taxon>
        <taxon>Poales</taxon>
        <taxon>Poaceae</taxon>
        <taxon>BOP clade</taxon>
        <taxon>Oryzoideae</taxon>
        <taxon>Oryzeae</taxon>
        <taxon>Oryzinae</taxon>
        <taxon>Oryza</taxon>
    </lineage>
</organism>
<sequence>MVEARKRRDHRGERRESVAEQSTAERNRECNAKQPEIDDRDQPFKRATCQGPPQATRNVPHRPV</sequence>
<name>J3MBR6_ORYBR</name>
<dbReference type="EnsemblPlants" id="OB06G14600.1">
    <property type="protein sequence ID" value="OB06G14600.1"/>
    <property type="gene ID" value="OB06G14600"/>
</dbReference>
<evidence type="ECO:0000256" key="1">
    <source>
        <dbReference type="SAM" id="MobiDB-lite"/>
    </source>
</evidence>
<accession>J3MBR6</accession>
<reference evidence="2" key="1">
    <citation type="journal article" date="2013" name="Nat. Commun.">
        <title>Whole-genome sequencing of Oryza brachyantha reveals mechanisms underlying Oryza genome evolution.</title>
        <authorList>
            <person name="Chen J."/>
            <person name="Huang Q."/>
            <person name="Gao D."/>
            <person name="Wang J."/>
            <person name="Lang Y."/>
            <person name="Liu T."/>
            <person name="Li B."/>
            <person name="Bai Z."/>
            <person name="Luis Goicoechea J."/>
            <person name="Liang C."/>
            <person name="Chen C."/>
            <person name="Zhang W."/>
            <person name="Sun S."/>
            <person name="Liao Y."/>
            <person name="Zhang X."/>
            <person name="Yang L."/>
            <person name="Song C."/>
            <person name="Wang M."/>
            <person name="Shi J."/>
            <person name="Liu G."/>
            <person name="Liu J."/>
            <person name="Zhou H."/>
            <person name="Zhou W."/>
            <person name="Yu Q."/>
            <person name="An N."/>
            <person name="Chen Y."/>
            <person name="Cai Q."/>
            <person name="Wang B."/>
            <person name="Liu B."/>
            <person name="Min J."/>
            <person name="Huang Y."/>
            <person name="Wu H."/>
            <person name="Li Z."/>
            <person name="Zhang Y."/>
            <person name="Yin Y."/>
            <person name="Song W."/>
            <person name="Jiang J."/>
            <person name="Jackson S.A."/>
            <person name="Wing R.A."/>
            <person name="Wang J."/>
            <person name="Chen M."/>
        </authorList>
    </citation>
    <scope>NUCLEOTIDE SEQUENCE [LARGE SCALE GENOMIC DNA]</scope>
    <source>
        <strain evidence="2">cv. IRGC 101232</strain>
    </source>
</reference>
<feature type="region of interest" description="Disordered" evidence="1">
    <location>
        <begin position="1"/>
        <end position="64"/>
    </location>
</feature>